<proteinExistence type="predicted"/>
<dbReference type="SUPFAM" id="SSF57756">
    <property type="entry name" value="Retrovirus zinc finger-like domains"/>
    <property type="match status" value="1"/>
</dbReference>
<reference evidence="1" key="1">
    <citation type="submission" date="2022-01" db="EMBL/GenBank/DDBJ databases">
        <authorList>
            <person name="King R."/>
        </authorList>
    </citation>
    <scope>NUCLEOTIDE SEQUENCE</scope>
</reference>
<dbReference type="OrthoDB" id="6758171at2759"/>
<keyword evidence="2" id="KW-1185">Reference proteome</keyword>
<evidence type="ECO:0008006" key="3">
    <source>
        <dbReference type="Google" id="ProtNLM"/>
    </source>
</evidence>
<protein>
    <recommendedName>
        <fullName evidence="3">CCHC-type domain-containing protein</fullName>
    </recommendedName>
</protein>
<evidence type="ECO:0000313" key="1">
    <source>
        <dbReference type="EMBL" id="CAH1113484.1"/>
    </source>
</evidence>
<accession>A0A9P0D7P0</accession>
<dbReference type="GO" id="GO:0003676">
    <property type="term" value="F:nucleic acid binding"/>
    <property type="evidence" value="ECO:0007669"/>
    <property type="project" value="InterPro"/>
</dbReference>
<dbReference type="GO" id="GO:0008270">
    <property type="term" value="F:zinc ion binding"/>
    <property type="evidence" value="ECO:0007669"/>
    <property type="project" value="InterPro"/>
</dbReference>
<name>A0A9P0D7P0_9CUCU</name>
<sequence>MLISKKKKIPSYVTIEGTTSLVTYKNQERTCMFCDNPGHERRDCRNKPNNRIIVIRRLDAAIPDAAVPDAAVPDAAVPDATVSEEVNAYMAISHKDTNISQADMERFIETDESLFEIEEFCNIDLDNKFQTDEEDDGIDNIGSLIVKNDKAGEII</sequence>
<dbReference type="AlphaFoldDB" id="A0A9P0D7P0"/>
<evidence type="ECO:0000313" key="2">
    <source>
        <dbReference type="Proteomes" id="UP001153636"/>
    </source>
</evidence>
<dbReference type="Proteomes" id="UP001153636">
    <property type="component" value="Chromosome 7"/>
</dbReference>
<gene>
    <name evidence="1" type="ORF">PSYICH_LOCUS13702</name>
</gene>
<dbReference type="EMBL" id="OV651819">
    <property type="protein sequence ID" value="CAH1113484.1"/>
    <property type="molecule type" value="Genomic_DNA"/>
</dbReference>
<dbReference type="InterPro" id="IPR036875">
    <property type="entry name" value="Znf_CCHC_sf"/>
</dbReference>
<organism evidence="1 2">
    <name type="scientific">Psylliodes chrysocephalus</name>
    <dbReference type="NCBI Taxonomy" id="3402493"/>
    <lineage>
        <taxon>Eukaryota</taxon>
        <taxon>Metazoa</taxon>
        <taxon>Ecdysozoa</taxon>
        <taxon>Arthropoda</taxon>
        <taxon>Hexapoda</taxon>
        <taxon>Insecta</taxon>
        <taxon>Pterygota</taxon>
        <taxon>Neoptera</taxon>
        <taxon>Endopterygota</taxon>
        <taxon>Coleoptera</taxon>
        <taxon>Polyphaga</taxon>
        <taxon>Cucujiformia</taxon>
        <taxon>Chrysomeloidea</taxon>
        <taxon>Chrysomelidae</taxon>
        <taxon>Galerucinae</taxon>
        <taxon>Alticini</taxon>
        <taxon>Psylliodes</taxon>
    </lineage>
</organism>